<keyword evidence="5 8" id="KW-1133">Transmembrane helix</keyword>
<dbReference type="SUPFAM" id="SSF144091">
    <property type="entry name" value="Rhomboid-like"/>
    <property type="match status" value="1"/>
</dbReference>
<keyword evidence="3 8" id="KW-0812">Transmembrane</keyword>
<keyword evidence="7" id="KW-0802">TPR repeat</keyword>
<sequence length="504" mass="57668">MSNREDYLFWKLARIFTDKGYSLMHMSEDHNELWLEDTTNKHAQVIRLLRSDLDWGKKLQRDVHHSAVQAENIRKHLMKRQLNVLNIYISMHLPVDEFESYIQRPIQVNKKTLLHSVIIDQENVENGISHVSKILNDDITIQLNDEYEDQDVMELKSLVLKNVVSKSKQEQQFFENGKPFFTYVFLAIQIAMFILLEMTGGSNNQENLIRYGAKFNPLILEGEWWRFITPIFLHIGFLHILMNSLALYYLGPTVEQIFGRIRFVWIYLFSGFAGVLASFLFSSHLSAGASGAIFGCFGALLYIGAANPKLFFRTMGMNVIVVIIINLVFGFSVSGIDNYGHLGGLVGGFLAAAIVHFPKQHKWFTQIGALLLAAIVTGGLLFMGFNNESPEVINGLAQQKLNDENYEEAYKLLNQLVKKNKGDAVTYFQLSYSEIQLQKLEKAKGHLQKTIELDPKFHQAYYNLALLYANEGNFTKAKELVQKALELSKDKKYEELLNKMNQAS</sequence>
<dbReference type="SUPFAM" id="SSF48452">
    <property type="entry name" value="TPR-like"/>
    <property type="match status" value="1"/>
</dbReference>
<dbReference type="Pfam" id="PF13431">
    <property type="entry name" value="TPR_17"/>
    <property type="match status" value="1"/>
</dbReference>
<dbReference type="Pfam" id="PF01694">
    <property type="entry name" value="Rhomboid"/>
    <property type="match status" value="1"/>
</dbReference>
<dbReference type="PANTHER" id="PTHR43731:SF14">
    <property type="entry name" value="PRESENILIN-ASSOCIATED RHOMBOID-LIKE PROTEIN, MITOCHONDRIAL"/>
    <property type="match status" value="1"/>
</dbReference>
<dbReference type="Gene3D" id="1.25.40.10">
    <property type="entry name" value="Tetratricopeptide repeat domain"/>
    <property type="match status" value="1"/>
</dbReference>
<protein>
    <recommendedName>
        <fullName evidence="9">Peptidase S54 rhomboid domain-containing protein</fullName>
    </recommendedName>
</protein>
<feature type="repeat" description="TPR" evidence="7">
    <location>
        <begin position="424"/>
        <end position="457"/>
    </location>
</feature>
<keyword evidence="4" id="KW-0378">Hydrolase</keyword>
<dbReference type="STRING" id="46224.B4102_1336"/>
<dbReference type="OrthoDB" id="9813074at2"/>
<dbReference type="AlphaFoldDB" id="A0A150KLN1"/>
<organism evidence="10 11">
    <name type="scientific">Heyndrickxia sporothermodurans</name>
    <dbReference type="NCBI Taxonomy" id="46224"/>
    <lineage>
        <taxon>Bacteria</taxon>
        <taxon>Bacillati</taxon>
        <taxon>Bacillota</taxon>
        <taxon>Bacilli</taxon>
        <taxon>Bacillales</taxon>
        <taxon>Bacillaceae</taxon>
        <taxon>Heyndrickxia</taxon>
    </lineage>
</organism>
<dbReference type="PANTHER" id="PTHR43731">
    <property type="entry name" value="RHOMBOID PROTEASE"/>
    <property type="match status" value="1"/>
</dbReference>
<reference evidence="10 11" key="1">
    <citation type="submission" date="2016-01" db="EMBL/GenBank/DDBJ databases">
        <title>Genome Sequences of Twelve Sporeforming Bacillus Species Isolated from Foods.</title>
        <authorList>
            <person name="Berendsen E.M."/>
            <person name="Wells-Bennik M.H."/>
            <person name="Krawcyk A.O."/>
            <person name="De Jong A."/>
            <person name="Holsappel S."/>
            <person name="Eijlander R.T."/>
            <person name="Kuipers O.P."/>
        </authorList>
    </citation>
    <scope>NUCLEOTIDE SEQUENCE [LARGE SCALE GENOMIC DNA]</scope>
    <source>
        <strain evidence="10 11">B4102</strain>
    </source>
</reference>
<comment type="subcellular location">
    <subcellularLocation>
        <location evidence="1">Membrane</location>
        <topology evidence="1">Multi-pass membrane protein</topology>
    </subcellularLocation>
</comment>
<feature type="transmembrane region" description="Helical" evidence="8">
    <location>
        <begin position="263"/>
        <end position="281"/>
    </location>
</feature>
<dbReference type="GO" id="GO:0016020">
    <property type="term" value="C:membrane"/>
    <property type="evidence" value="ECO:0007669"/>
    <property type="project" value="UniProtKB-SubCell"/>
</dbReference>
<dbReference type="PROSITE" id="PS50293">
    <property type="entry name" value="TPR_REGION"/>
    <property type="match status" value="1"/>
</dbReference>
<comment type="similarity">
    <text evidence="2">Belongs to the peptidase S54 family.</text>
</comment>
<comment type="caution">
    <text evidence="10">The sequence shown here is derived from an EMBL/GenBank/DDBJ whole genome shotgun (WGS) entry which is preliminary data.</text>
</comment>
<evidence type="ECO:0000256" key="6">
    <source>
        <dbReference type="ARBA" id="ARBA00023136"/>
    </source>
</evidence>
<proteinExistence type="inferred from homology"/>
<evidence type="ECO:0000256" key="5">
    <source>
        <dbReference type="ARBA" id="ARBA00022989"/>
    </source>
</evidence>
<dbReference type="PATRIC" id="fig|46224.3.peg.75"/>
<keyword evidence="6 8" id="KW-0472">Membrane</keyword>
<feature type="transmembrane region" description="Helical" evidence="8">
    <location>
        <begin position="231"/>
        <end position="251"/>
    </location>
</feature>
<dbReference type="EMBL" id="LQYN01000097">
    <property type="protein sequence ID" value="KYC95065.1"/>
    <property type="molecule type" value="Genomic_DNA"/>
</dbReference>
<evidence type="ECO:0000256" key="7">
    <source>
        <dbReference type="PROSITE-ProRule" id="PRU00339"/>
    </source>
</evidence>
<evidence type="ECO:0000256" key="1">
    <source>
        <dbReference type="ARBA" id="ARBA00004141"/>
    </source>
</evidence>
<gene>
    <name evidence="10" type="ORF">B4102_1336</name>
</gene>
<evidence type="ECO:0000256" key="4">
    <source>
        <dbReference type="ARBA" id="ARBA00022801"/>
    </source>
</evidence>
<name>A0A150KLN1_9BACI</name>
<dbReference type="InterPro" id="IPR011990">
    <property type="entry name" value="TPR-like_helical_dom_sf"/>
</dbReference>
<feature type="domain" description="Peptidase S54 rhomboid" evidence="9">
    <location>
        <begin position="222"/>
        <end position="356"/>
    </location>
</feature>
<evidence type="ECO:0000256" key="2">
    <source>
        <dbReference type="ARBA" id="ARBA00009045"/>
    </source>
</evidence>
<evidence type="ECO:0000259" key="9">
    <source>
        <dbReference type="Pfam" id="PF01694"/>
    </source>
</evidence>
<feature type="transmembrane region" description="Helical" evidence="8">
    <location>
        <begin position="315"/>
        <end position="333"/>
    </location>
</feature>
<dbReference type="SMART" id="SM00028">
    <property type="entry name" value="TPR"/>
    <property type="match status" value="3"/>
</dbReference>
<dbReference type="Proteomes" id="UP000075666">
    <property type="component" value="Unassembled WGS sequence"/>
</dbReference>
<keyword evidence="11" id="KW-1185">Reference proteome</keyword>
<evidence type="ECO:0000313" key="10">
    <source>
        <dbReference type="EMBL" id="KYC95065.1"/>
    </source>
</evidence>
<dbReference type="InterPro" id="IPR050925">
    <property type="entry name" value="Rhomboid_protease_S54"/>
</dbReference>
<dbReference type="InterPro" id="IPR019734">
    <property type="entry name" value="TPR_rpt"/>
</dbReference>
<feature type="transmembrane region" description="Helical" evidence="8">
    <location>
        <begin position="364"/>
        <end position="385"/>
    </location>
</feature>
<evidence type="ECO:0000256" key="8">
    <source>
        <dbReference type="SAM" id="Phobius"/>
    </source>
</evidence>
<dbReference type="InterPro" id="IPR022764">
    <property type="entry name" value="Peptidase_S54_rhomboid_dom"/>
</dbReference>
<dbReference type="GO" id="GO:0004252">
    <property type="term" value="F:serine-type endopeptidase activity"/>
    <property type="evidence" value="ECO:0007669"/>
    <property type="project" value="InterPro"/>
</dbReference>
<dbReference type="InterPro" id="IPR035952">
    <property type="entry name" value="Rhomboid-like_sf"/>
</dbReference>
<feature type="transmembrane region" description="Helical" evidence="8">
    <location>
        <begin position="287"/>
        <end position="303"/>
    </location>
</feature>
<dbReference type="Gene3D" id="1.20.1540.10">
    <property type="entry name" value="Rhomboid-like"/>
    <property type="match status" value="1"/>
</dbReference>
<evidence type="ECO:0000256" key="3">
    <source>
        <dbReference type="ARBA" id="ARBA00022692"/>
    </source>
</evidence>
<feature type="repeat" description="TPR" evidence="7">
    <location>
        <begin position="458"/>
        <end position="491"/>
    </location>
</feature>
<dbReference type="PROSITE" id="PS50005">
    <property type="entry name" value="TPR"/>
    <property type="match status" value="2"/>
</dbReference>
<accession>A0A150KLN1</accession>
<evidence type="ECO:0000313" key="11">
    <source>
        <dbReference type="Proteomes" id="UP000075666"/>
    </source>
</evidence>
<feature type="transmembrane region" description="Helical" evidence="8">
    <location>
        <begin position="180"/>
        <end position="198"/>
    </location>
</feature>
<dbReference type="RefSeq" id="WP_066234357.1">
    <property type="nucleotide sequence ID" value="NZ_JALKTV010000001.1"/>
</dbReference>